<dbReference type="EMBL" id="MSIF01000025">
    <property type="protein sequence ID" value="OLF05862.1"/>
    <property type="molecule type" value="Genomic_DNA"/>
</dbReference>
<gene>
    <name evidence="2" type="ORF">BLA60_34340</name>
</gene>
<dbReference type="PANTHER" id="PTHR48207:SF3">
    <property type="entry name" value="SUCCINATE--HYDROXYMETHYLGLUTARATE COA-TRANSFERASE"/>
    <property type="match status" value="1"/>
</dbReference>
<evidence type="ECO:0000313" key="3">
    <source>
        <dbReference type="Proteomes" id="UP000185696"/>
    </source>
</evidence>
<protein>
    <submittedName>
        <fullName evidence="2">CoA transferase</fullName>
    </submittedName>
</protein>
<evidence type="ECO:0000313" key="2">
    <source>
        <dbReference type="EMBL" id="OLF05862.1"/>
    </source>
</evidence>
<dbReference type="InterPro" id="IPR023606">
    <property type="entry name" value="CoA-Trfase_III_dom_1_sf"/>
</dbReference>
<dbReference type="Gene3D" id="3.30.1540.10">
    <property type="entry name" value="formyl-coa transferase, domain 3"/>
    <property type="match status" value="1"/>
</dbReference>
<keyword evidence="3" id="KW-1185">Reference proteome</keyword>
<dbReference type="OrthoDB" id="9797653at2"/>
<dbReference type="InterPro" id="IPR044855">
    <property type="entry name" value="CoA-Trfase_III_dom3_sf"/>
</dbReference>
<dbReference type="PANTHER" id="PTHR48207">
    <property type="entry name" value="SUCCINATE--HYDROXYMETHYLGLUTARATE COA-TRANSFERASE"/>
    <property type="match status" value="1"/>
</dbReference>
<reference evidence="2 3" key="1">
    <citation type="submission" date="2016-12" db="EMBL/GenBank/DDBJ databases">
        <title>The draft genome sequence of Actinophytocola xinjiangensis.</title>
        <authorList>
            <person name="Wang W."/>
            <person name="Yuan L."/>
        </authorList>
    </citation>
    <scope>NUCLEOTIDE SEQUENCE [LARGE SCALE GENOMIC DNA]</scope>
    <source>
        <strain evidence="2 3">CGMCC 4.4663</strain>
    </source>
</reference>
<evidence type="ECO:0000256" key="1">
    <source>
        <dbReference type="ARBA" id="ARBA00022679"/>
    </source>
</evidence>
<dbReference type="InterPro" id="IPR003673">
    <property type="entry name" value="CoA-Trfase_fam_III"/>
</dbReference>
<dbReference type="GO" id="GO:0008410">
    <property type="term" value="F:CoA-transferase activity"/>
    <property type="evidence" value="ECO:0007669"/>
    <property type="project" value="TreeGrafter"/>
</dbReference>
<dbReference type="SUPFAM" id="SSF89796">
    <property type="entry name" value="CoA-transferase family III (CaiB/BaiF)"/>
    <property type="match status" value="1"/>
</dbReference>
<dbReference type="Gene3D" id="3.40.50.10540">
    <property type="entry name" value="Crotonobetainyl-coa:carnitine coa-transferase, domain 1"/>
    <property type="match status" value="1"/>
</dbReference>
<dbReference type="Pfam" id="PF02515">
    <property type="entry name" value="CoA_transf_3"/>
    <property type="match status" value="1"/>
</dbReference>
<dbReference type="RefSeq" id="WP_075137222.1">
    <property type="nucleotide sequence ID" value="NZ_MSIF01000025.1"/>
</dbReference>
<keyword evidence="1 2" id="KW-0808">Transferase</keyword>
<sequence length="397" mass="41453">MNLPLEGIRVTDLTRVLAGPTATALLADLGADVVKVEALPRGDNARAWGPFVDGRGQYFASINRNKRSLALDLRHPDGQAVLRRLVGDSDVLVENFRPGTLAKLGLDPDRLAVDHPRLVIASVSGYGPTGPERDTPGLDQIAQGMSGLMSVTGAGEHTPMRVGVPVVDSISGIVTAFAVAAALAGRERRGRGGHVQTSLLESAISVLSFQAQRYLAAGEVPAASGNDHPVISPYGVFATADDPINLAAGTHAQWLALCAELEVPELTGLPEYADPSARVTHRAQLQVALEKALLTRPAAEWVPRLRAAGIPAGPVYRMDRVFADPQVEALGLVQHAPLAGGGTTPLVRGPVWVDGRPSRVAQAPPELGEHSAAVLAELGLSGAEITALCEAGVTRCP</sequence>
<dbReference type="Proteomes" id="UP000185696">
    <property type="component" value="Unassembled WGS sequence"/>
</dbReference>
<name>A0A7Z0WGP9_9PSEU</name>
<comment type="caution">
    <text evidence="2">The sequence shown here is derived from an EMBL/GenBank/DDBJ whole genome shotgun (WGS) entry which is preliminary data.</text>
</comment>
<dbReference type="AlphaFoldDB" id="A0A7Z0WGP9"/>
<accession>A0A7Z0WGP9</accession>
<organism evidence="2 3">
    <name type="scientific">Actinophytocola xinjiangensis</name>
    <dbReference type="NCBI Taxonomy" id="485602"/>
    <lineage>
        <taxon>Bacteria</taxon>
        <taxon>Bacillati</taxon>
        <taxon>Actinomycetota</taxon>
        <taxon>Actinomycetes</taxon>
        <taxon>Pseudonocardiales</taxon>
        <taxon>Pseudonocardiaceae</taxon>
    </lineage>
</organism>
<dbReference type="InterPro" id="IPR050483">
    <property type="entry name" value="CoA-transferase_III_domain"/>
</dbReference>
<proteinExistence type="predicted"/>